<keyword evidence="2" id="KW-1185">Reference proteome</keyword>
<evidence type="ECO:0000313" key="2">
    <source>
        <dbReference type="Proteomes" id="UP001156974"/>
    </source>
</evidence>
<proteinExistence type="predicted"/>
<evidence type="ECO:0000313" key="1">
    <source>
        <dbReference type="EMBL" id="MDI4670990.1"/>
    </source>
</evidence>
<gene>
    <name evidence="1" type="ORF">MKZ47_18125</name>
</gene>
<organism evidence="1 2">
    <name type="scientific">Pseudoalteromonas shioyasakiensis</name>
    <dbReference type="NCBI Taxonomy" id="1190813"/>
    <lineage>
        <taxon>Bacteria</taxon>
        <taxon>Pseudomonadati</taxon>
        <taxon>Pseudomonadota</taxon>
        <taxon>Gammaproteobacteria</taxon>
        <taxon>Alteromonadales</taxon>
        <taxon>Pseudoalteromonadaceae</taxon>
        <taxon>Pseudoalteromonas</taxon>
    </lineage>
</organism>
<dbReference type="Proteomes" id="UP001156974">
    <property type="component" value="Unassembled WGS sequence"/>
</dbReference>
<comment type="caution">
    <text evidence="1">The sequence shown here is derived from an EMBL/GenBank/DDBJ whole genome shotgun (WGS) entry which is preliminary data.</text>
</comment>
<dbReference type="RefSeq" id="WP_175083347.1">
    <property type="nucleotide sequence ID" value="NZ_JAKUMG010000014.1"/>
</dbReference>
<name>A0ABT6U4P8_9GAMM</name>
<accession>A0ABT6U4P8</accession>
<reference evidence="1 2" key="1">
    <citation type="submission" date="2022-02" db="EMBL/GenBank/DDBJ databases">
        <title>Genome analysis of Beneficial Microorganisms for Coral consortium from Pocillopora damicornis.</title>
        <authorList>
            <person name="Rosado P.M."/>
            <person name="Cardoso P.M."/>
            <person name="Rosado J.G."/>
            <person name="Schultz J."/>
            <person name="Rocha U."/>
            <person name="Costa T.K."/>
            <person name="Peixoto R.S."/>
        </authorList>
    </citation>
    <scope>NUCLEOTIDE SEQUENCE [LARGE SCALE GENOMIC DNA]</scope>
    <source>
        <strain evidence="1 2">BMC5</strain>
    </source>
</reference>
<protein>
    <submittedName>
        <fullName evidence="1">Uncharacterized protein</fullName>
    </submittedName>
</protein>
<dbReference type="EMBL" id="JAKUMG010000014">
    <property type="protein sequence ID" value="MDI4670990.1"/>
    <property type="molecule type" value="Genomic_DNA"/>
</dbReference>
<sequence length="47" mass="5193">MNPSEGLTKTGDCFTTKILSTGEKVHLWGIKKAKENGEYKGRPEKIA</sequence>